<sequence>LHVPGQGAARPRGAAAPPGRGGRAAGPAAAAHHGGRGCPGALRGRRGSLPSAPSPRGGI</sequence>
<reference evidence="2" key="1">
    <citation type="submission" date="2023-10" db="EMBL/GenBank/DDBJ databases">
        <authorList>
            <person name="Chen Y."/>
            <person name="Shah S."/>
            <person name="Dougan E. K."/>
            <person name="Thang M."/>
            <person name="Chan C."/>
        </authorList>
    </citation>
    <scope>NUCLEOTIDE SEQUENCE [LARGE SCALE GENOMIC DNA]</scope>
</reference>
<organism evidence="2 3">
    <name type="scientific">Prorocentrum cordatum</name>
    <dbReference type="NCBI Taxonomy" id="2364126"/>
    <lineage>
        <taxon>Eukaryota</taxon>
        <taxon>Sar</taxon>
        <taxon>Alveolata</taxon>
        <taxon>Dinophyceae</taxon>
        <taxon>Prorocentrales</taxon>
        <taxon>Prorocentraceae</taxon>
        <taxon>Prorocentrum</taxon>
    </lineage>
</organism>
<dbReference type="EMBL" id="CAUYUJ010015908">
    <property type="protein sequence ID" value="CAK0859491.1"/>
    <property type="molecule type" value="Genomic_DNA"/>
</dbReference>
<comment type="caution">
    <text evidence="2">The sequence shown here is derived from an EMBL/GenBank/DDBJ whole genome shotgun (WGS) entry which is preliminary data.</text>
</comment>
<name>A0ABN9UIS4_9DINO</name>
<proteinExistence type="predicted"/>
<feature type="non-terminal residue" evidence="2">
    <location>
        <position position="1"/>
    </location>
</feature>
<evidence type="ECO:0000313" key="3">
    <source>
        <dbReference type="Proteomes" id="UP001189429"/>
    </source>
</evidence>
<feature type="compositionally biased region" description="Low complexity" evidence="1">
    <location>
        <begin position="7"/>
        <end position="18"/>
    </location>
</feature>
<feature type="region of interest" description="Disordered" evidence="1">
    <location>
        <begin position="1"/>
        <end position="59"/>
    </location>
</feature>
<evidence type="ECO:0000313" key="2">
    <source>
        <dbReference type="EMBL" id="CAK0859491.1"/>
    </source>
</evidence>
<dbReference type="Proteomes" id="UP001189429">
    <property type="component" value="Unassembled WGS sequence"/>
</dbReference>
<protein>
    <submittedName>
        <fullName evidence="2">Uncharacterized protein</fullName>
    </submittedName>
</protein>
<gene>
    <name evidence="2" type="ORF">PCOR1329_LOCUS48837</name>
</gene>
<evidence type="ECO:0000256" key="1">
    <source>
        <dbReference type="SAM" id="MobiDB-lite"/>
    </source>
</evidence>
<accession>A0ABN9UIS4</accession>
<keyword evidence="3" id="KW-1185">Reference proteome</keyword>
<feature type="non-terminal residue" evidence="2">
    <location>
        <position position="59"/>
    </location>
</feature>